<evidence type="ECO:0000313" key="3">
    <source>
        <dbReference type="Proteomes" id="UP001175000"/>
    </source>
</evidence>
<feature type="region of interest" description="Disordered" evidence="1">
    <location>
        <begin position="112"/>
        <end position="145"/>
    </location>
</feature>
<feature type="compositionally biased region" description="Polar residues" evidence="1">
    <location>
        <begin position="118"/>
        <end position="145"/>
    </location>
</feature>
<keyword evidence="3" id="KW-1185">Reference proteome</keyword>
<protein>
    <submittedName>
        <fullName evidence="2">Uncharacterized protein</fullName>
    </submittedName>
</protein>
<name>A0AA40C7L4_9PEZI</name>
<evidence type="ECO:0000256" key="1">
    <source>
        <dbReference type="SAM" id="MobiDB-lite"/>
    </source>
</evidence>
<sequence>MKQTGLTEWPESLTHQHGVITGQRPGCEEEAFILYLSDPVDNHCATGWVNVKDLMPCDPNRPDIRGHPTPQECHKEHAHFLRSCIETEPCVELGSPHDPEHEAIQGQHTDDWLPYEQFGSSPSRLGNPQQQQEAACSELGTNAKTSQIQTAKAQREAKNSNNPRFLSEEGAVAPNISNILERDSPSKQPPSNTRANSRNHGHTPTVTQNLPEDFVEHVFSCIEPCVEDSTCLELSATDKAKSRDREQHDVVEGATNVQRDTENLTMAAAPRDTLSPTPGPQEKTGVLRLCKECLNLFPGKELTPPDALQPSACLACNDTNNPIGQQFIYNYVANDCEPPEWNGCYIVQVLPRLGVPWQLVSRWLPPCFEAEDGVITKVNPLEQFVLVKYIDTR</sequence>
<accession>A0AA40C7L4</accession>
<gene>
    <name evidence="2" type="ORF">B0T14DRAFT_129171</name>
</gene>
<comment type="caution">
    <text evidence="2">The sequence shown here is derived from an EMBL/GenBank/DDBJ whole genome shotgun (WGS) entry which is preliminary data.</text>
</comment>
<feature type="compositionally biased region" description="Polar residues" evidence="1">
    <location>
        <begin position="189"/>
        <end position="208"/>
    </location>
</feature>
<feature type="region of interest" description="Disordered" evidence="1">
    <location>
        <begin position="180"/>
        <end position="208"/>
    </location>
</feature>
<reference evidence="2" key="1">
    <citation type="submission" date="2023-06" db="EMBL/GenBank/DDBJ databases">
        <title>Genome-scale phylogeny and comparative genomics of the fungal order Sordariales.</title>
        <authorList>
            <consortium name="Lawrence Berkeley National Laboratory"/>
            <person name="Hensen N."/>
            <person name="Bonometti L."/>
            <person name="Westerberg I."/>
            <person name="Brannstrom I.O."/>
            <person name="Guillou S."/>
            <person name="Cros-Aarteil S."/>
            <person name="Calhoun S."/>
            <person name="Haridas S."/>
            <person name="Kuo A."/>
            <person name="Mondo S."/>
            <person name="Pangilinan J."/>
            <person name="Riley R."/>
            <person name="Labutti K."/>
            <person name="Andreopoulos B."/>
            <person name="Lipzen A."/>
            <person name="Chen C."/>
            <person name="Yanf M."/>
            <person name="Daum C."/>
            <person name="Ng V."/>
            <person name="Clum A."/>
            <person name="Steindorff A."/>
            <person name="Ohm R."/>
            <person name="Martin F."/>
            <person name="Silar P."/>
            <person name="Natvig D."/>
            <person name="Lalanne C."/>
            <person name="Gautier V."/>
            <person name="Ament-Velasquez S.L."/>
            <person name="Kruys A."/>
            <person name="Hutchinson M.I."/>
            <person name="Powell A.J."/>
            <person name="Barry K."/>
            <person name="Miller A.N."/>
            <person name="Grigoriev I.V."/>
            <person name="Debuchy R."/>
            <person name="Gladieux P."/>
            <person name="Thoren M.H."/>
            <person name="Johannesson H."/>
        </authorList>
    </citation>
    <scope>NUCLEOTIDE SEQUENCE</scope>
    <source>
        <strain evidence="2">CBS 606.72</strain>
    </source>
</reference>
<proteinExistence type="predicted"/>
<dbReference type="AlphaFoldDB" id="A0AA40C7L4"/>
<organism evidence="2 3">
    <name type="scientific">Immersiella caudata</name>
    <dbReference type="NCBI Taxonomy" id="314043"/>
    <lineage>
        <taxon>Eukaryota</taxon>
        <taxon>Fungi</taxon>
        <taxon>Dikarya</taxon>
        <taxon>Ascomycota</taxon>
        <taxon>Pezizomycotina</taxon>
        <taxon>Sordariomycetes</taxon>
        <taxon>Sordariomycetidae</taxon>
        <taxon>Sordariales</taxon>
        <taxon>Lasiosphaeriaceae</taxon>
        <taxon>Immersiella</taxon>
    </lineage>
</organism>
<evidence type="ECO:0000313" key="2">
    <source>
        <dbReference type="EMBL" id="KAK0627158.1"/>
    </source>
</evidence>
<dbReference type="EMBL" id="JAULSU010000002">
    <property type="protein sequence ID" value="KAK0627158.1"/>
    <property type="molecule type" value="Genomic_DNA"/>
</dbReference>
<dbReference type="Proteomes" id="UP001175000">
    <property type="component" value="Unassembled WGS sequence"/>
</dbReference>